<dbReference type="EMBL" id="CAADHO010000006">
    <property type="protein sequence ID" value="VFQ45821.1"/>
    <property type="molecule type" value="Genomic_DNA"/>
</dbReference>
<organism evidence="3 4">
    <name type="scientific">Desulfoluna butyratoxydans</name>
    <dbReference type="NCBI Taxonomy" id="231438"/>
    <lineage>
        <taxon>Bacteria</taxon>
        <taxon>Pseudomonadati</taxon>
        <taxon>Thermodesulfobacteriota</taxon>
        <taxon>Desulfobacteria</taxon>
        <taxon>Desulfobacterales</taxon>
        <taxon>Desulfolunaceae</taxon>
        <taxon>Desulfoluna</taxon>
    </lineage>
</organism>
<evidence type="ECO:0000256" key="1">
    <source>
        <dbReference type="SAM" id="Phobius"/>
    </source>
</evidence>
<accession>A0A4U8YPU2</accession>
<gene>
    <name evidence="3" type="ORF">MSL71_34830</name>
</gene>
<keyword evidence="2" id="KW-0732">Signal</keyword>
<evidence type="ECO:0000313" key="3">
    <source>
        <dbReference type="EMBL" id="VFQ45821.1"/>
    </source>
</evidence>
<evidence type="ECO:0008006" key="5">
    <source>
        <dbReference type="Google" id="ProtNLM"/>
    </source>
</evidence>
<dbReference type="Proteomes" id="UP000507962">
    <property type="component" value="Unassembled WGS sequence"/>
</dbReference>
<sequence length="183" mass="19531">MNPLRCLLVLSVLLLAASPALAHRINIFALDEGGEIYTESTFAGKRPVKHGVIRVYNAGGTVVFTGETNDKGELTFPRPEPGALTVEVDAGMGHKNSWDLEPSGAVEAPAGVTGEPAPQVHPVEPGFADRDWERLAQVVDTAVAKALHRQQEETRVRDVIGGLGYIVGLLGMAAWVRSRKGST</sequence>
<name>A0A4U8YPU2_9BACT</name>
<dbReference type="RefSeq" id="WP_180142808.1">
    <property type="nucleotide sequence ID" value="NZ_CAADHO010000006.1"/>
</dbReference>
<keyword evidence="1" id="KW-1133">Transmembrane helix</keyword>
<keyword evidence="1" id="KW-0472">Membrane</keyword>
<keyword evidence="1" id="KW-0812">Transmembrane</keyword>
<dbReference type="AlphaFoldDB" id="A0A4U8YPU2"/>
<evidence type="ECO:0000313" key="4">
    <source>
        <dbReference type="Proteomes" id="UP000507962"/>
    </source>
</evidence>
<protein>
    <recommendedName>
        <fullName evidence="5">Nickel transport protein</fullName>
    </recommendedName>
</protein>
<evidence type="ECO:0000256" key="2">
    <source>
        <dbReference type="SAM" id="SignalP"/>
    </source>
</evidence>
<feature type="signal peptide" evidence="2">
    <location>
        <begin position="1"/>
        <end position="22"/>
    </location>
</feature>
<feature type="chain" id="PRO_5020503512" description="Nickel transport protein" evidence="2">
    <location>
        <begin position="23"/>
        <end position="183"/>
    </location>
</feature>
<reference evidence="3 4" key="1">
    <citation type="submission" date="2019-03" db="EMBL/GenBank/DDBJ databases">
        <authorList>
            <person name="Nijsse B."/>
        </authorList>
    </citation>
    <scope>NUCLEOTIDE SEQUENCE [LARGE SCALE GENOMIC DNA]</scope>
    <source>
        <strain evidence="3">Desulfoluna butyratoxydans MSL71</strain>
    </source>
</reference>
<feature type="transmembrane region" description="Helical" evidence="1">
    <location>
        <begin position="159"/>
        <end position="176"/>
    </location>
</feature>
<proteinExistence type="predicted"/>
<keyword evidence="4" id="KW-1185">Reference proteome</keyword>